<dbReference type="InterPro" id="IPR029063">
    <property type="entry name" value="SAM-dependent_MTases_sf"/>
</dbReference>
<dbReference type="EMBL" id="JANBOI010001227">
    <property type="protein sequence ID" value="KAJ1727094.1"/>
    <property type="molecule type" value="Genomic_DNA"/>
</dbReference>
<evidence type="ECO:0000313" key="1">
    <source>
        <dbReference type="EMBL" id="KAJ1727094.1"/>
    </source>
</evidence>
<protein>
    <recommendedName>
        <fullName evidence="3">SAM-dependent methyltransferase</fullName>
    </recommendedName>
</protein>
<feature type="non-terminal residue" evidence="1">
    <location>
        <position position="1"/>
    </location>
</feature>
<dbReference type="Proteomes" id="UP001143981">
    <property type="component" value="Unassembled WGS sequence"/>
</dbReference>
<dbReference type="AlphaFoldDB" id="A0A9W8CWY0"/>
<accession>A0A9W8CWY0</accession>
<organism evidence="1 2">
    <name type="scientific">Coemansia biformis</name>
    <dbReference type="NCBI Taxonomy" id="1286918"/>
    <lineage>
        <taxon>Eukaryota</taxon>
        <taxon>Fungi</taxon>
        <taxon>Fungi incertae sedis</taxon>
        <taxon>Zoopagomycota</taxon>
        <taxon>Kickxellomycotina</taxon>
        <taxon>Kickxellomycetes</taxon>
        <taxon>Kickxellales</taxon>
        <taxon>Kickxellaceae</taxon>
        <taxon>Coemansia</taxon>
    </lineage>
</organism>
<proteinExistence type="predicted"/>
<evidence type="ECO:0008006" key="3">
    <source>
        <dbReference type="Google" id="ProtNLM"/>
    </source>
</evidence>
<dbReference type="SUPFAM" id="SSF53335">
    <property type="entry name" value="S-adenosyl-L-methionine-dependent methyltransferases"/>
    <property type="match status" value="1"/>
</dbReference>
<sequence length="116" mass="13490">VDAKVEGERAECWWYHWFRQRHIQPGADTSMLVSIESVMVDLQRAGFEVLQLESLTTDAAATAAVWCSRLCASKRQIETELGEDTYRAWELYLNWTQSMYARARLHKHFVLAVKRA</sequence>
<keyword evidence="2" id="KW-1185">Reference proteome</keyword>
<dbReference type="Gene3D" id="3.40.50.150">
    <property type="entry name" value="Vaccinia Virus protein VP39"/>
    <property type="match status" value="1"/>
</dbReference>
<comment type="caution">
    <text evidence="1">The sequence shown here is derived from an EMBL/GenBank/DDBJ whole genome shotgun (WGS) entry which is preliminary data.</text>
</comment>
<gene>
    <name evidence="1" type="ORF">LPJ61_004766</name>
</gene>
<name>A0A9W8CWY0_9FUNG</name>
<evidence type="ECO:0000313" key="2">
    <source>
        <dbReference type="Proteomes" id="UP001143981"/>
    </source>
</evidence>
<dbReference type="OrthoDB" id="412182at2759"/>
<dbReference type="Pfam" id="PF02353">
    <property type="entry name" value="CMAS"/>
    <property type="match status" value="1"/>
</dbReference>
<reference evidence="1" key="1">
    <citation type="submission" date="2022-07" db="EMBL/GenBank/DDBJ databases">
        <title>Phylogenomic reconstructions and comparative analyses of Kickxellomycotina fungi.</title>
        <authorList>
            <person name="Reynolds N.K."/>
            <person name="Stajich J.E."/>
            <person name="Barry K."/>
            <person name="Grigoriev I.V."/>
            <person name="Crous P."/>
            <person name="Smith M.E."/>
        </authorList>
    </citation>
    <scope>NUCLEOTIDE SEQUENCE</scope>
    <source>
        <strain evidence="1">BCRC 34381</strain>
    </source>
</reference>